<dbReference type="EMBL" id="AP019724">
    <property type="protein sequence ID" value="BBK88052.1"/>
    <property type="molecule type" value="Genomic_DNA"/>
</dbReference>
<dbReference type="Gene3D" id="3.40.47.10">
    <property type="match status" value="1"/>
</dbReference>
<evidence type="ECO:0000313" key="5">
    <source>
        <dbReference type="EMBL" id="BBK88052.1"/>
    </source>
</evidence>
<dbReference type="InterPro" id="IPR013747">
    <property type="entry name" value="ACP_syn_III_C"/>
</dbReference>
<dbReference type="InterPro" id="IPR016039">
    <property type="entry name" value="Thiolase-like"/>
</dbReference>
<gene>
    <name evidence="5" type="ORF">Bun01g_24220</name>
    <name evidence="6" type="ORF">DXD40_01705</name>
</gene>
<evidence type="ECO:0000256" key="2">
    <source>
        <dbReference type="ARBA" id="ARBA00023315"/>
    </source>
</evidence>
<keyword evidence="2" id="KW-0012">Acyltransferase</keyword>
<reference evidence="6 7" key="1">
    <citation type="submission" date="2018-08" db="EMBL/GenBank/DDBJ databases">
        <title>A genome reference for cultivated species of the human gut microbiota.</title>
        <authorList>
            <person name="Zou Y."/>
            <person name="Xue W."/>
            <person name="Luo G."/>
        </authorList>
    </citation>
    <scope>NUCLEOTIDE SEQUENCE [LARGE SCALE GENOMIC DNA]</scope>
    <source>
        <strain evidence="6 7">TM04-30</strain>
    </source>
</reference>
<feature type="domain" description="Beta-ketoacyl-[acyl-carrier-protein] synthase III N-terminal" evidence="4">
    <location>
        <begin position="113"/>
        <end position="184"/>
    </location>
</feature>
<dbReference type="CDD" id="cd00830">
    <property type="entry name" value="KAS_III"/>
    <property type="match status" value="1"/>
</dbReference>
<evidence type="ECO:0000259" key="4">
    <source>
        <dbReference type="Pfam" id="PF08545"/>
    </source>
</evidence>
<dbReference type="EMBL" id="QSPV01000001">
    <property type="protein sequence ID" value="RGJ97143.1"/>
    <property type="molecule type" value="Genomic_DNA"/>
</dbReference>
<dbReference type="RefSeq" id="WP_055288390.1">
    <property type="nucleotide sequence ID" value="NZ_AP019724.1"/>
</dbReference>
<evidence type="ECO:0000313" key="7">
    <source>
        <dbReference type="Proteomes" id="UP000260844"/>
    </source>
</evidence>
<accession>A0A412MSC3</accession>
<protein>
    <submittedName>
        <fullName evidence="5">3-oxoacyl-ACP synthase</fullName>
    </submittedName>
    <submittedName>
        <fullName evidence="6">Ketoacyl-ACP synthase III</fullName>
    </submittedName>
</protein>
<dbReference type="Proteomes" id="UP000260844">
    <property type="component" value="Unassembled WGS sequence"/>
</dbReference>
<evidence type="ECO:0000259" key="3">
    <source>
        <dbReference type="Pfam" id="PF08541"/>
    </source>
</evidence>
<dbReference type="PANTHER" id="PTHR34069">
    <property type="entry name" value="3-OXOACYL-[ACYL-CARRIER-PROTEIN] SYNTHASE 3"/>
    <property type="match status" value="1"/>
</dbReference>
<keyword evidence="1" id="KW-0808">Transferase</keyword>
<name>A0A412MSC3_BACUN</name>
<organism evidence="6 7">
    <name type="scientific">Bacteroides uniformis</name>
    <dbReference type="NCBI Taxonomy" id="820"/>
    <lineage>
        <taxon>Bacteria</taxon>
        <taxon>Pseudomonadati</taxon>
        <taxon>Bacteroidota</taxon>
        <taxon>Bacteroidia</taxon>
        <taxon>Bacteroidales</taxon>
        <taxon>Bacteroidaceae</taxon>
        <taxon>Bacteroides</taxon>
    </lineage>
</organism>
<dbReference type="PANTHER" id="PTHR34069:SF2">
    <property type="entry name" value="BETA-KETOACYL-[ACYL-CARRIER-PROTEIN] SYNTHASE III"/>
    <property type="match status" value="1"/>
</dbReference>
<evidence type="ECO:0000313" key="6">
    <source>
        <dbReference type="EMBL" id="RGJ97143.1"/>
    </source>
</evidence>
<dbReference type="SUPFAM" id="SSF53901">
    <property type="entry name" value="Thiolase-like"/>
    <property type="match status" value="1"/>
</dbReference>
<evidence type="ECO:0000256" key="1">
    <source>
        <dbReference type="ARBA" id="ARBA00022679"/>
    </source>
</evidence>
<reference evidence="5 8" key="2">
    <citation type="submission" date="2019-06" db="EMBL/GenBank/DDBJ databases">
        <title>Complete genome sequence of Bacteroides uniformis NBRC 113350.</title>
        <authorList>
            <person name="Miura T."/>
            <person name="Furukawa M."/>
            <person name="Shimamura M."/>
            <person name="Ohyama Y."/>
            <person name="Yamazoe A."/>
            <person name="Kawasaki H."/>
        </authorList>
    </citation>
    <scope>NUCLEOTIDE SEQUENCE [LARGE SCALE GENOMIC DNA]</scope>
    <source>
        <strain evidence="5 8">NBRC 113350</strain>
    </source>
</reference>
<dbReference type="KEGG" id="bun:Bun01g_24220"/>
<dbReference type="Pfam" id="PF08545">
    <property type="entry name" value="ACP_syn_III"/>
    <property type="match status" value="1"/>
</dbReference>
<sequence length="352" mass="38667">MASITLKNIAIKGISAAVPSHLVKTTDFDFFNESDAENFIKTVGIKERYMADDKTCASDLCTAAAEQLLMDLNWDKEEIGFLAFESVTADYRTPPTSCIIQDRLSLPHSCYTLDLPMGCCGFIYALSVVGSLMMASPSKKGLLLVGDTITRMSSPYDKSRVPLFGDCGTAIALEYDENASDIYIDMETYGEGHSALITPHSGFRHQVTPESFIYEDFGNGVKRAPVHSVIEGMNVFAFAITKPIKALDRFLKNNNIGKNNDVDYFLIHQANQMIVDRVIKKSHIDASKAPLNLDRFANLGGASIPMLMATSISDDLRNRPQKLLMSAFGLGLTCGTAYLETQPMVISNLIKI</sequence>
<dbReference type="GO" id="GO:0004315">
    <property type="term" value="F:3-oxoacyl-[acyl-carrier-protein] synthase activity"/>
    <property type="evidence" value="ECO:0007669"/>
    <property type="project" value="InterPro"/>
</dbReference>
<dbReference type="AlphaFoldDB" id="A0A412MSC3"/>
<dbReference type="GO" id="GO:0044550">
    <property type="term" value="P:secondary metabolite biosynthetic process"/>
    <property type="evidence" value="ECO:0007669"/>
    <property type="project" value="TreeGrafter"/>
</dbReference>
<dbReference type="Proteomes" id="UP000320533">
    <property type="component" value="Chromosome"/>
</dbReference>
<proteinExistence type="predicted"/>
<dbReference type="Pfam" id="PF08541">
    <property type="entry name" value="ACP_syn_III_C"/>
    <property type="match status" value="1"/>
</dbReference>
<evidence type="ECO:0000313" key="8">
    <source>
        <dbReference type="Proteomes" id="UP000320533"/>
    </source>
</evidence>
<dbReference type="GO" id="GO:0006633">
    <property type="term" value="P:fatty acid biosynthetic process"/>
    <property type="evidence" value="ECO:0007669"/>
    <property type="project" value="InterPro"/>
</dbReference>
<feature type="domain" description="Beta-ketoacyl-[acyl-carrier-protein] synthase III C-terminal" evidence="3">
    <location>
        <begin position="258"/>
        <end position="340"/>
    </location>
</feature>
<dbReference type="InterPro" id="IPR013751">
    <property type="entry name" value="ACP_syn_III_N"/>
</dbReference>